<dbReference type="PROSITE" id="PS51450">
    <property type="entry name" value="LRR"/>
    <property type="match status" value="1"/>
</dbReference>
<keyword evidence="6" id="KW-1185">Reference proteome</keyword>
<dbReference type="InterPro" id="IPR003591">
    <property type="entry name" value="Leu-rich_rpt_typical-subtyp"/>
</dbReference>
<evidence type="ECO:0000313" key="6">
    <source>
        <dbReference type="Proteomes" id="UP000009022"/>
    </source>
</evidence>
<dbReference type="GeneID" id="6748970"/>
<evidence type="ECO:0000256" key="3">
    <source>
        <dbReference type="SAM" id="MobiDB-lite"/>
    </source>
</evidence>
<dbReference type="PhylomeDB" id="B3RK06"/>
<gene>
    <name evidence="5" type="ORF">TRIADDRAFT_51580</name>
</gene>
<evidence type="ECO:0000313" key="5">
    <source>
        <dbReference type="EMBL" id="EDV28553.1"/>
    </source>
</evidence>
<keyword evidence="4" id="KW-0472">Membrane</keyword>
<dbReference type="SMART" id="SM00369">
    <property type="entry name" value="LRR_TYP"/>
    <property type="match status" value="4"/>
</dbReference>
<dbReference type="CTD" id="6748970"/>
<dbReference type="InterPro" id="IPR001611">
    <property type="entry name" value="Leu-rich_rpt"/>
</dbReference>
<evidence type="ECO:0000256" key="4">
    <source>
        <dbReference type="SAM" id="Phobius"/>
    </source>
</evidence>
<keyword evidence="4" id="KW-1133">Transmembrane helix</keyword>
<dbReference type="OrthoDB" id="676979at2759"/>
<feature type="transmembrane region" description="Helical" evidence="4">
    <location>
        <begin position="353"/>
        <end position="376"/>
    </location>
</feature>
<reference evidence="5 6" key="1">
    <citation type="journal article" date="2008" name="Nature">
        <title>The Trichoplax genome and the nature of placozoans.</title>
        <authorList>
            <person name="Srivastava M."/>
            <person name="Begovic E."/>
            <person name="Chapman J."/>
            <person name="Putnam N.H."/>
            <person name="Hellsten U."/>
            <person name="Kawashima T."/>
            <person name="Kuo A."/>
            <person name="Mitros T."/>
            <person name="Salamov A."/>
            <person name="Carpenter M.L."/>
            <person name="Signorovitch A.Y."/>
            <person name="Moreno M.A."/>
            <person name="Kamm K."/>
            <person name="Grimwood J."/>
            <person name="Schmutz J."/>
            <person name="Shapiro H."/>
            <person name="Grigoriev I.V."/>
            <person name="Buss L.W."/>
            <person name="Schierwater B."/>
            <person name="Dellaporta S.L."/>
            <person name="Rokhsar D.S."/>
        </authorList>
    </citation>
    <scope>NUCLEOTIDE SEQUENCE [LARGE SCALE GENOMIC DNA]</scope>
    <source>
        <strain evidence="5 6">Grell-BS-1999</strain>
    </source>
</reference>
<accession>B3RK06</accession>
<dbReference type="eggNOG" id="KOG4194">
    <property type="taxonomic scope" value="Eukaryota"/>
</dbReference>
<dbReference type="SUPFAM" id="SSF52058">
    <property type="entry name" value="L domain-like"/>
    <property type="match status" value="1"/>
</dbReference>
<name>B3RK06_TRIAD</name>
<evidence type="ECO:0000256" key="2">
    <source>
        <dbReference type="ARBA" id="ARBA00022737"/>
    </source>
</evidence>
<dbReference type="KEGG" id="tad:TRIADDRAFT_51580"/>
<dbReference type="Gene3D" id="3.80.10.10">
    <property type="entry name" value="Ribonuclease Inhibitor"/>
    <property type="match status" value="2"/>
</dbReference>
<dbReference type="AlphaFoldDB" id="B3RK06"/>
<dbReference type="PANTHER" id="PTHR24366">
    <property type="entry name" value="IG(IMMUNOGLOBULIN) AND LRR(LEUCINE RICH REPEAT) DOMAINS"/>
    <property type="match status" value="1"/>
</dbReference>
<dbReference type="Proteomes" id="UP000009022">
    <property type="component" value="Unassembled WGS sequence"/>
</dbReference>
<keyword evidence="1" id="KW-0433">Leucine-rich repeat</keyword>
<dbReference type="InParanoid" id="B3RK06"/>
<feature type="region of interest" description="Disordered" evidence="3">
    <location>
        <begin position="505"/>
        <end position="527"/>
    </location>
</feature>
<keyword evidence="4" id="KW-0812">Transmembrane</keyword>
<evidence type="ECO:0008006" key="7">
    <source>
        <dbReference type="Google" id="ProtNLM"/>
    </source>
</evidence>
<dbReference type="RefSeq" id="XP_002107755.1">
    <property type="nucleotide sequence ID" value="XM_002107719.1"/>
</dbReference>
<dbReference type="HOGENOM" id="CLU_420555_0_0_1"/>
<evidence type="ECO:0000256" key="1">
    <source>
        <dbReference type="ARBA" id="ARBA00022614"/>
    </source>
</evidence>
<proteinExistence type="predicted"/>
<dbReference type="EMBL" id="DS985241">
    <property type="protein sequence ID" value="EDV28553.1"/>
    <property type="molecule type" value="Genomic_DNA"/>
</dbReference>
<dbReference type="PANTHER" id="PTHR24366:SF170">
    <property type="entry name" value="RE50361P"/>
    <property type="match status" value="1"/>
</dbReference>
<protein>
    <recommendedName>
        <fullName evidence="7">LRRCT domain-containing protein</fullName>
    </recommendedName>
</protein>
<organism evidence="5 6">
    <name type="scientific">Trichoplax adhaerens</name>
    <name type="common">Trichoplax reptans</name>
    <dbReference type="NCBI Taxonomy" id="10228"/>
    <lineage>
        <taxon>Eukaryota</taxon>
        <taxon>Metazoa</taxon>
        <taxon>Placozoa</taxon>
        <taxon>Uniplacotomia</taxon>
        <taxon>Trichoplacea</taxon>
        <taxon>Trichoplacidae</taxon>
        <taxon>Trichoplax</taxon>
    </lineage>
</organism>
<sequence length="652" mass="74369">MRSCYSIAIVVALFFAHGYGLYSLANNKNSEAITIRGNGKRGSKSTHYLSFHNFTNVDKLADTLAQHVNITHLTLEDGQLGHLGDQNWPILPFLTTLDISRVRFEEINIKWLSQLPSLTALTVTNCRLQRIPSSQYQILPRLKFLNLSHNQIKRILCHDLRSYPGLLQLNLDFNTIFDIGSDNCSRSLFPSALRRLSLAENSFQEISIYAFDGLHQLVSLDISSNKLQTFRQGTFESLPALKWLNFANQKIKNNQAFHYNPKIFKPFNRNTDLNVTIHHIAQCNYCDLLLQLQNWLIGVHHQYQILNYRKIQCHSSSIIYPNRLIVSLDDLNRTCSTDDNNTPSVNNRGENCWSLIFFFVGIIFIAMVIIICVLVYDRFLRQRSLRKCSNSSCSSNFAARTSSQDATNSNTPSLTNSSENLRRCQSLNTDGYMDAASSVNSCHINETIDLRNMPKKFHLSDDIHSKLQALGVNNPQMVINELFKLRQQDSEMFINEQTQSMNNETYKKSNQHNGSNINLKDDDESDLSNVDMETKDPDAVVEPHDKRGSLPYDCLHRMVIEQDRDSDCENNLQGETNTMSNQLAVMNTESNQKELAEKGESDNNTTLLKISPVEMEDTEGCPSLKFTTVSKEQAYGQTGFYNSYLSIMKREL</sequence>
<dbReference type="GO" id="GO:0005737">
    <property type="term" value="C:cytoplasm"/>
    <property type="evidence" value="ECO:0000318"/>
    <property type="project" value="GO_Central"/>
</dbReference>
<dbReference type="InterPro" id="IPR032675">
    <property type="entry name" value="LRR_dom_sf"/>
</dbReference>
<keyword evidence="2" id="KW-0677">Repeat</keyword>
<dbReference type="Pfam" id="PF13855">
    <property type="entry name" value="LRR_8"/>
    <property type="match status" value="2"/>
</dbReference>
<dbReference type="OMA" id="CHINETI"/>